<reference evidence="2" key="1">
    <citation type="submission" date="2023-03" db="UniProtKB">
        <authorList>
            <consortium name="EnsemblPlants"/>
        </authorList>
    </citation>
    <scope>IDENTIFICATION</scope>
</reference>
<name>A0A9I9CUH4_CUCME</name>
<dbReference type="PANTHER" id="PTHR43147:SF2">
    <property type="entry name" value="NADP-DEPENDENT OXIDOREDUCTASE DOMAIN-CONTAINING PROTEIN"/>
    <property type="match status" value="1"/>
</dbReference>
<evidence type="ECO:0000259" key="1">
    <source>
        <dbReference type="Pfam" id="PF00248"/>
    </source>
</evidence>
<dbReference type="EnsemblPlants" id="MELO3C008584.2.1">
    <property type="protein sequence ID" value="MELO3C008584.2.1"/>
    <property type="gene ID" value="MELO3C008584.2"/>
</dbReference>
<dbReference type="Pfam" id="PF00248">
    <property type="entry name" value="Aldo_ket_red"/>
    <property type="match status" value="1"/>
</dbReference>
<dbReference type="SUPFAM" id="SSF51430">
    <property type="entry name" value="NAD(P)-linked oxidoreductase"/>
    <property type="match status" value="1"/>
</dbReference>
<protein>
    <recommendedName>
        <fullName evidence="1">NADP-dependent oxidoreductase domain-containing protein</fullName>
    </recommendedName>
</protein>
<dbReference type="InterPro" id="IPR036812">
    <property type="entry name" value="NAD(P)_OxRdtase_dom_sf"/>
</dbReference>
<accession>A0A9I9CUH4</accession>
<evidence type="ECO:0000313" key="2">
    <source>
        <dbReference type="EnsemblPlants" id="MELO3C008584.2.1"/>
    </source>
</evidence>
<sequence length="180" mass="20895">MEAITHRSFSNLTSFKSFTAETRRHYERRKLGAKSSIKCSQTLEGFTQTVMVSNSKDLLEFCRVLNGMWQTSGGWRRINRDTTVEAMLRYVDIGLITFDMADHYSEAFLHRLGLHLLNMALMTLRLLMKKLILFPQIISLFNLNLNHLEVFMILRELPTPSMSMNSLVLLSWNTTKKSRS</sequence>
<dbReference type="AlphaFoldDB" id="A0A9I9CUH4"/>
<proteinExistence type="predicted"/>
<dbReference type="PANTHER" id="PTHR43147">
    <property type="entry name" value="PROTEIN TAS"/>
    <property type="match status" value="1"/>
</dbReference>
<dbReference type="Gramene" id="MELO3C008584.2.1">
    <property type="protein sequence ID" value="MELO3C008584.2.1"/>
    <property type="gene ID" value="MELO3C008584.2"/>
</dbReference>
<feature type="domain" description="NADP-dependent oxidoreductase" evidence="1">
    <location>
        <begin position="65"/>
        <end position="110"/>
    </location>
</feature>
<dbReference type="InterPro" id="IPR023210">
    <property type="entry name" value="NADP_OxRdtase_dom"/>
</dbReference>
<organism evidence="2">
    <name type="scientific">Cucumis melo</name>
    <name type="common">Muskmelon</name>
    <dbReference type="NCBI Taxonomy" id="3656"/>
    <lineage>
        <taxon>Eukaryota</taxon>
        <taxon>Viridiplantae</taxon>
        <taxon>Streptophyta</taxon>
        <taxon>Embryophyta</taxon>
        <taxon>Tracheophyta</taxon>
        <taxon>Spermatophyta</taxon>
        <taxon>Magnoliopsida</taxon>
        <taxon>eudicotyledons</taxon>
        <taxon>Gunneridae</taxon>
        <taxon>Pentapetalae</taxon>
        <taxon>rosids</taxon>
        <taxon>fabids</taxon>
        <taxon>Cucurbitales</taxon>
        <taxon>Cucurbitaceae</taxon>
        <taxon>Benincaseae</taxon>
        <taxon>Cucumis</taxon>
    </lineage>
</organism>